<dbReference type="SUPFAM" id="SSF53448">
    <property type="entry name" value="Nucleotide-diphospho-sugar transferases"/>
    <property type="match status" value="1"/>
</dbReference>
<dbReference type="EMBL" id="CCDP010000002">
    <property type="protein sequence ID" value="CDQ41192.1"/>
    <property type="molecule type" value="Genomic_DNA"/>
</dbReference>
<dbReference type="RefSeq" id="WP_038245850.1">
    <property type="nucleotide sequence ID" value="NZ_BNER01000009.1"/>
</dbReference>
<keyword evidence="2" id="KW-0808">Transferase</keyword>
<accession>A0A024QG20</accession>
<dbReference type="STRING" id="1462526.BN990_03547"/>
<organism evidence="2 3">
    <name type="scientific">Virgibacillus massiliensis</name>
    <dbReference type="NCBI Taxonomy" id="1462526"/>
    <lineage>
        <taxon>Bacteria</taxon>
        <taxon>Bacillati</taxon>
        <taxon>Bacillota</taxon>
        <taxon>Bacilli</taxon>
        <taxon>Bacillales</taxon>
        <taxon>Bacillaceae</taxon>
        <taxon>Virgibacillus</taxon>
    </lineage>
</organism>
<gene>
    <name evidence="2" type="primary">sunS_2</name>
    <name evidence="2" type="ORF">BN990_03547</name>
</gene>
<keyword evidence="3" id="KW-1185">Reference proteome</keyword>
<dbReference type="InterPro" id="IPR001173">
    <property type="entry name" value="Glyco_trans_2-like"/>
</dbReference>
<sequence>MKTISLCMIVKNEEEVLEQCLSSVESICDEIIILDTGSKDSTKDIAKKFTNKVFDFEWIDHFAAARNKAFSYATKDFIFWLDADDVLLPEDIDKLRKLKQELHDDIDAVSMYYYTAFDEEGNPTFKYRRNRLVKRTNNFKWYGAVHEYLQVGGNVVPSEIGVTHRKQDKPADSIKSDRNLKIYEKQLANKEPFTPRDMFYYANELKDHMRLDEAIDYYQQFLDTKRGWIEDEIRACIYIADCFKIMQLPEEEVEALLQSLKYDLPRAEVSCRVGDYFKEKGMFKKAIIWYVFALTLEADNDSGFANIAYTTWYPHLQMCYCNWQIGNKKDSYQHHLQTKKYLPNNEQVLYNEAFFNSLDQEELT</sequence>
<dbReference type="SUPFAM" id="SSF48452">
    <property type="entry name" value="TPR-like"/>
    <property type="match status" value="1"/>
</dbReference>
<reference evidence="3" key="2">
    <citation type="submission" date="2014-05" db="EMBL/GenBank/DDBJ databases">
        <title>Draft genome sequence of Virgibacillus massiliensis Vm-5.</title>
        <authorList>
            <person name="Khelaifia S."/>
            <person name="Croce O."/>
            <person name="Lagier J.C."/>
            <person name="Raoult D."/>
        </authorList>
    </citation>
    <scope>NUCLEOTIDE SEQUENCE [LARGE SCALE GENOMIC DNA]</scope>
    <source>
        <strain evidence="3">Vm-5</strain>
    </source>
</reference>
<feature type="domain" description="Glycosyltransferase 2-like" evidence="1">
    <location>
        <begin position="5"/>
        <end position="146"/>
    </location>
</feature>
<dbReference type="GO" id="GO:0016740">
    <property type="term" value="F:transferase activity"/>
    <property type="evidence" value="ECO:0007669"/>
    <property type="project" value="UniProtKB-KW"/>
</dbReference>
<dbReference type="PANTHER" id="PTHR43630:SF2">
    <property type="entry name" value="GLYCOSYLTRANSFERASE"/>
    <property type="match status" value="1"/>
</dbReference>
<dbReference type="Proteomes" id="UP000028875">
    <property type="component" value="Unassembled WGS sequence"/>
</dbReference>
<name>A0A024QG20_9BACI</name>
<dbReference type="Gene3D" id="3.90.550.10">
    <property type="entry name" value="Spore Coat Polysaccharide Biosynthesis Protein SpsA, Chain A"/>
    <property type="match status" value="1"/>
</dbReference>
<dbReference type="OrthoDB" id="9815923at2"/>
<dbReference type="InterPro" id="IPR029044">
    <property type="entry name" value="Nucleotide-diphossugar_trans"/>
</dbReference>
<comment type="caution">
    <text evidence="2">The sequence shown here is derived from an EMBL/GenBank/DDBJ whole genome shotgun (WGS) entry which is preliminary data.</text>
</comment>
<reference evidence="2 3" key="1">
    <citation type="submission" date="2014-03" db="EMBL/GenBank/DDBJ databases">
        <authorList>
            <person name="Urmite Genomes U."/>
        </authorList>
    </citation>
    <scope>NUCLEOTIDE SEQUENCE [LARGE SCALE GENOMIC DNA]</scope>
    <source>
        <strain evidence="2 3">Vm-5</strain>
    </source>
</reference>
<protein>
    <submittedName>
        <fullName evidence="2">SPBc2 prophage-derived glycosyltransferase SunS</fullName>
    </submittedName>
</protein>
<evidence type="ECO:0000313" key="2">
    <source>
        <dbReference type="EMBL" id="CDQ41192.1"/>
    </source>
</evidence>
<dbReference type="Pfam" id="PF00535">
    <property type="entry name" value="Glycos_transf_2"/>
    <property type="match status" value="1"/>
</dbReference>
<proteinExistence type="predicted"/>
<dbReference type="CDD" id="cd02511">
    <property type="entry name" value="Beta4Glucosyltransferase"/>
    <property type="match status" value="1"/>
</dbReference>
<evidence type="ECO:0000313" key="3">
    <source>
        <dbReference type="Proteomes" id="UP000028875"/>
    </source>
</evidence>
<dbReference type="PANTHER" id="PTHR43630">
    <property type="entry name" value="POLY-BETA-1,6-N-ACETYL-D-GLUCOSAMINE SYNTHASE"/>
    <property type="match status" value="1"/>
</dbReference>
<dbReference type="InterPro" id="IPR011990">
    <property type="entry name" value="TPR-like_helical_dom_sf"/>
</dbReference>
<dbReference type="Gene3D" id="1.25.40.10">
    <property type="entry name" value="Tetratricopeptide repeat domain"/>
    <property type="match status" value="1"/>
</dbReference>
<dbReference type="eggNOG" id="COG0463">
    <property type="taxonomic scope" value="Bacteria"/>
</dbReference>
<evidence type="ECO:0000259" key="1">
    <source>
        <dbReference type="Pfam" id="PF00535"/>
    </source>
</evidence>
<dbReference type="AlphaFoldDB" id="A0A024QG20"/>